<evidence type="ECO:0000256" key="2">
    <source>
        <dbReference type="ARBA" id="ARBA00022801"/>
    </source>
</evidence>
<dbReference type="STRING" id="86666.SAMN04490247_0190"/>
<dbReference type="Gene3D" id="3.40.50.300">
    <property type="entry name" value="P-loop containing nucleotide triphosphate hydrolases"/>
    <property type="match status" value="1"/>
</dbReference>
<keyword evidence="3 7" id="KW-0347">Helicase</keyword>
<evidence type="ECO:0000256" key="4">
    <source>
        <dbReference type="ARBA" id="ARBA00022840"/>
    </source>
</evidence>
<organism evidence="7 8">
    <name type="scientific">Salimicrobium halophilum</name>
    <dbReference type="NCBI Taxonomy" id="86666"/>
    <lineage>
        <taxon>Bacteria</taxon>
        <taxon>Bacillati</taxon>
        <taxon>Bacillota</taxon>
        <taxon>Bacilli</taxon>
        <taxon>Bacillales</taxon>
        <taxon>Bacillaceae</taxon>
        <taxon>Salimicrobium</taxon>
    </lineage>
</organism>
<dbReference type="GO" id="GO:0004386">
    <property type="term" value="F:helicase activity"/>
    <property type="evidence" value="ECO:0007669"/>
    <property type="project" value="UniProtKB-KW"/>
</dbReference>
<dbReference type="PANTHER" id="PTHR45766">
    <property type="entry name" value="DNA ANNEALING HELICASE AND ENDONUCLEASE ZRANB3 FAMILY MEMBER"/>
    <property type="match status" value="1"/>
</dbReference>
<keyword evidence="1" id="KW-0547">Nucleotide-binding</keyword>
<dbReference type="OrthoDB" id="9814088at2"/>
<evidence type="ECO:0000259" key="6">
    <source>
        <dbReference type="PROSITE" id="PS51194"/>
    </source>
</evidence>
<evidence type="ECO:0000256" key="1">
    <source>
        <dbReference type="ARBA" id="ARBA00022741"/>
    </source>
</evidence>
<dbReference type="InterPro" id="IPR049730">
    <property type="entry name" value="SNF2/RAD54-like_C"/>
</dbReference>
<protein>
    <submittedName>
        <fullName evidence="7">Helicase conserved C-terminal domain-containing protein</fullName>
    </submittedName>
</protein>
<dbReference type="SMART" id="SM00490">
    <property type="entry name" value="HELICc"/>
    <property type="match status" value="1"/>
</dbReference>
<dbReference type="Gene3D" id="3.40.50.10810">
    <property type="entry name" value="Tandem AAA-ATPase domain"/>
    <property type="match status" value="1"/>
</dbReference>
<evidence type="ECO:0000313" key="7">
    <source>
        <dbReference type="EMBL" id="SDI95791.1"/>
    </source>
</evidence>
<dbReference type="GO" id="GO:0005524">
    <property type="term" value="F:ATP binding"/>
    <property type="evidence" value="ECO:0007669"/>
    <property type="project" value="UniProtKB-KW"/>
</dbReference>
<sequence length="493" mass="57586">MKVITDILSEEENLSDWNTFNLACTAIENKYSHLHKEELQCMKHLPTFTPMEHQLSTAKKVIHTMGGRAILADEVGLGKTMEAGLILKEYLLRNMVKKVLILAPASLVNQWASELSGTFYIQTFTPSRKSADWENWDITISSLDYAKQEKHASVIKDIDYDLLIIDEAHRLKNEQTKNFRFVSSISKTYCLLLTATPLQNSITDVYNLTSILRPGYLGNLQEFKKKYKTSKDTSHINQLLKQVMVRHNRREIQFSPSERNIRQEPILLHEKEKHVYSQIDGLLKDQPAFTNIMLKREFCSSLPAFIYSLQGVLPKLKPEERDKAVSLIQTLTRELHHSKAIFTKNLLKNSEEKYVLFTEFKATQLYLQWFFQKYGISSVPFNGKFKKSKREWMTRLFEQKAQVLIATDAAAEGINLQFCSRMIHYDLPWNPMKLEQRIGRIHRYGQEHDVEILYPILEETIEEVMFHRLLQKTKTFHHTIGKMEKLLVNQEED</sequence>
<dbReference type="RefSeq" id="WP_093190929.1">
    <property type="nucleotide sequence ID" value="NZ_FNEV01000001.1"/>
</dbReference>
<evidence type="ECO:0000313" key="8">
    <source>
        <dbReference type="Proteomes" id="UP000199225"/>
    </source>
</evidence>
<dbReference type="Pfam" id="PF00176">
    <property type="entry name" value="SNF2-rel_dom"/>
    <property type="match status" value="1"/>
</dbReference>
<keyword evidence="2" id="KW-0378">Hydrolase</keyword>
<name>A0A1G8PTJ7_9BACI</name>
<dbReference type="SMART" id="SM00487">
    <property type="entry name" value="DEXDc"/>
    <property type="match status" value="1"/>
</dbReference>
<dbReference type="EMBL" id="FNEV01000001">
    <property type="protein sequence ID" value="SDI95791.1"/>
    <property type="molecule type" value="Genomic_DNA"/>
</dbReference>
<feature type="domain" description="Helicase ATP-binding" evidence="5">
    <location>
        <begin position="60"/>
        <end position="215"/>
    </location>
</feature>
<dbReference type="InterPro" id="IPR014001">
    <property type="entry name" value="Helicase_ATP-bd"/>
</dbReference>
<dbReference type="CDD" id="cd18793">
    <property type="entry name" value="SF2_C_SNF"/>
    <property type="match status" value="1"/>
</dbReference>
<dbReference type="InterPro" id="IPR000330">
    <property type="entry name" value="SNF2_N"/>
</dbReference>
<reference evidence="8" key="1">
    <citation type="submission" date="2016-10" db="EMBL/GenBank/DDBJ databases">
        <authorList>
            <person name="Varghese N."/>
            <person name="Submissions S."/>
        </authorList>
    </citation>
    <scope>NUCLEOTIDE SEQUENCE [LARGE SCALE GENOMIC DNA]</scope>
    <source>
        <strain evidence="8">DSM 4771</strain>
    </source>
</reference>
<dbReference type="CDD" id="cd18011">
    <property type="entry name" value="DEXDc_RapA"/>
    <property type="match status" value="1"/>
</dbReference>
<accession>A0A1G8PTJ7</accession>
<dbReference type="GO" id="GO:0016787">
    <property type="term" value="F:hydrolase activity"/>
    <property type="evidence" value="ECO:0007669"/>
    <property type="project" value="UniProtKB-KW"/>
</dbReference>
<dbReference type="InterPro" id="IPR001650">
    <property type="entry name" value="Helicase_C-like"/>
</dbReference>
<dbReference type="Pfam" id="PF00271">
    <property type="entry name" value="Helicase_C"/>
    <property type="match status" value="1"/>
</dbReference>
<dbReference type="PROSITE" id="PS51192">
    <property type="entry name" value="HELICASE_ATP_BIND_1"/>
    <property type="match status" value="1"/>
</dbReference>
<keyword evidence="8" id="KW-1185">Reference proteome</keyword>
<proteinExistence type="predicted"/>
<dbReference type="SUPFAM" id="SSF52540">
    <property type="entry name" value="P-loop containing nucleoside triphosphate hydrolases"/>
    <property type="match status" value="2"/>
</dbReference>
<dbReference type="InterPro" id="IPR038718">
    <property type="entry name" value="SNF2-like_sf"/>
</dbReference>
<gene>
    <name evidence="7" type="ORF">SAMN04490247_0190</name>
</gene>
<dbReference type="AlphaFoldDB" id="A0A1G8PTJ7"/>
<dbReference type="PROSITE" id="PS51194">
    <property type="entry name" value="HELICASE_CTER"/>
    <property type="match status" value="1"/>
</dbReference>
<evidence type="ECO:0000256" key="3">
    <source>
        <dbReference type="ARBA" id="ARBA00022806"/>
    </source>
</evidence>
<evidence type="ECO:0000259" key="5">
    <source>
        <dbReference type="PROSITE" id="PS51192"/>
    </source>
</evidence>
<feature type="domain" description="Helicase C-terminal" evidence="6">
    <location>
        <begin position="342"/>
        <end position="488"/>
    </location>
</feature>
<dbReference type="InterPro" id="IPR057342">
    <property type="entry name" value="DEXDc_RapA"/>
</dbReference>
<dbReference type="PANTHER" id="PTHR45766:SF6">
    <property type="entry name" value="SWI_SNF-RELATED MATRIX-ASSOCIATED ACTIN-DEPENDENT REGULATOR OF CHROMATIN SUBFAMILY A-LIKE PROTEIN 1"/>
    <property type="match status" value="1"/>
</dbReference>
<dbReference type="Proteomes" id="UP000199225">
    <property type="component" value="Unassembled WGS sequence"/>
</dbReference>
<keyword evidence="4" id="KW-0067">ATP-binding</keyword>
<dbReference type="InterPro" id="IPR027417">
    <property type="entry name" value="P-loop_NTPase"/>
</dbReference>